<protein>
    <submittedName>
        <fullName evidence="1">Uncharacterized protein</fullName>
    </submittedName>
</protein>
<name>A0A2P2KGS9_RHIMU</name>
<dbReference type="AlphaFoldDB" id="A0A2P2KGS9"/>
<organism evidence="1">
    <name type="scientific">Rhizophora mucronata</name>
    <name type="common">Asiatic mangrove</name>
    <dbReference type="NCBI Taxonomy" id="61149"/>
    <lineage>
        <taxon>Eukaryota</taxon>
        <taxon>Viridiplantae</taxon>
        <taxon>Streptophyta</taxon>
        <taxon>Embryophyta</taxon>
        <taxon>Tracheophyta</taxon>
        <taxon>Spermatophyta</taxon>
        <taxon>Magnoliopsida</taxon>
        <taxon>eudicotyledons</taxon>
        <taxon>Gunneridae</taxon>
        <taxon>Pentapetalae</taxon>
        <taxon>rosids</taxon>
        <taxon>fabids</taxon>
        <taxon>Malpighiales</taxon>
        <taxon>Rhizophoraceae</taxon>
        <taxon>Rhizophora</taxon>
    </lineage>
</organism>
<accession>A0A2P2KGS9</accession>
<proteinExistence type="predicted"/>
<sequence>MRNKYDRKAYIANDQENEGEIGKRNKIKPNGFFNIKDDNFFFFFLVNNGENNGKLRDLRRWVAFFQFVKC</sequence>
<dbReference type="EMBL" id="GGEC01024426">
    <property type="protein sequence ID" value="MBX04910.1"/>
    <property type="molecule type" value="Transcribed_RNA"/>
</dbReference>
<evidence type="ECO:0000313" key="1">
    <source>
        <dbReference type="EMBL" id="MBX04910.1"/>
    </source>
</evidence>
<reference evidence="1" key="1">
    <citation type="submission" date="2018-02" db="EMBL/GenBank/DDBJ databases">
        <title>Rhizophora mucronata_Transcriptome.</title>
        <authorList>
            <person name="Meera S.P."/>
            <person name="Sreeshan A."/>
            <person name="Augustine A."/>
        </authorList>
    </citation>
    <scope>NUCLEOTIDE SEQUENCE</scope>
    <source>
        <tissue evidence="1">Leaf</tissue>
    </source>
</reference>